<keyword evidence="4" id="KW-1185">Reference proteome</keyword>
<evidence type="ECO:0000313" key="4">
    <source>
        <dbReference type="Proteomes" id="UP001434883"/>
    </source>
</evidence>
<comment type="caution">
    <text evidence="3">The sequence shown here is derived from an EMBL/GenBank/DDBJ whole genome shotgun (WGS) entry which is preliminary data.</text>
</comment>
<feature type="region of interest" description="Disordered" evidence="1">
    <location>
        <begin position="39"/>
        <end position="73"/>
    </location>
</feature>
<accession>A0ABV0QCL9</accession>
<evidence type="ECO:0000256" key="2">
    <source>
        <dbReference type="SAM" id="Phobius"/>
    </source>
</evidence>
<protein>
    <submittedName>
        <fullName evidence="3">Uncharacterized protein</fullName>
    </submittedName>
</protein>
<dbReference type="Proteomes" id="UP001434883">
    <property type="component" value="Unassembled WGS sequence"/>
</dbReference>
<feature type="transmembrane region" description="Helical" evidence="2">
    <location>
        <begin position="103"/>
        <end position="126"/>
    </location>
</feature>
<sequence>MKSTGHLVQRRRGTTQEPGLGWGPVHEFLVAGLLLGGSGRAKPERKKEGQPPVGPPPVGGTMRDRCKEDRAADGGGDLDNMMLQLDLPNTISYILLLMMWRKFTFIQAFISARQSIMLYIVCFIQMGK</sequence>
<evidence type="ECO:0000313" key="3">
    <source>
        <dbReference type="EMBL" id="MEQ2193520.1"/>
    </source>
</evidence>
<feature type="region of interest" description="Disordered" evidence="1">
    <location>
        <begin position="1"/>
        <end position="22"/>
    </location>
</feature>
<organism evidence="3 4">
    <name type="scientific">Xenoophorus captivus</name>
    <dbReference type="NCBI Taxonomy" id="1517983"/>
    <lineage>
        <taxon>Eukaryota</taxon>
        <taxon>Metazoa</taxon>
        <taxon>Chordata</taxon>
        <taxon>Craniata</taxon>
        <taxon>Vertebrata</taxon>
        <taxon>Euteleostomi</taxon>
        <taxon>Actinopterygii</taxon>
        <taxon>Neopterygii</taxon>
        <taxon>Teleostei</taxon>
        <taxon>Neoteleostei</taxon>
        <taxon>Acanthomorphata</taxon>
        <taxon>Ovalentaria</taxon>
        <taxon>Atherinomorphae</taxon>
        <taxon>Cyprinodontiformes</taxon>
        <taxon>Goodeidae</taxon>
        <taxon>Xenoophorus</taxon>
    </lineage>
</organism>
<keyword evidence="2" id="KW-1133">Transmembrane helix</keyword>
<proteinExistence type="predicted"/>
<feature type="compositionally biased region" description="Basic and acidic residues" evidence="1">
    <location>
        <begin position="62"/>
        <end position="72"/>
    </location>
</feature>
<keyword evidence="2" id="KW-0812">Transmembrane</keyword>
<evidence type="ECO:0000256" key="1">
    <source>
        <dbReference type="SAM" id="MobiDB-lite"/>
    </source>
</evidence>
<gene>
    <name evidence="3" type="ORF">XENOCAPTIV_001461</name>
</gene>
<keyword evidence="2" id="KW-0472">Membrane</keyword>
<dbReference type="EMBL" id="JAHRIN010008517">
    <property type="protein sequence ID" value="MEQ2193520.1"/>
    <property type="molecule type" value="Genomic_DNA"/>
</dbReference>
<reference evidence="3 4" key="1">
    <citation type="submission" date="2021-06" db="EMBL/GenBank/DDBJ databases">
        <authorList>
            <person name="Palmer J.M."/>
        </authorList>
    </citation>
    <scope>NUCLEOTIDE SEQUENCE [LARGE SCALE GENOMIC DNA]</scope>
    <source>
        <strain evidence="3 4">XC_2019</strain>
        <tissue evidence="3">Muscle</tissue>
    </source>
</reference>
<name>A0ABV0QCL9_9TELE</name>